<feature type="compositionally biased region" description="Pro residues" evidence="1">
    <location>
        <begin position="570"/>
        <end position="580"/>
    </location>
</feature>
<keyword evidence="2" id="KW-0812">Transmembrane</keyword>
<evidence type="ECO:0000256" key="2">
    <source>
        <dbReference type="SAM" id="Phobius"/>
    </source>
</evidence>
<feature type="chain" id="PRO_5045913062" evidence="3">
    <location>
        <begin position="20"/>
        <end position="580"/>
    </location>
</feature>
<reference evidence="4" key="1">
    <citation type="submission" date="2020-10" db="EMBL/GenBank/DDBJ databases">
        <title>Phylogeny of dyella-like bacteria.</title>
        <authorList>
            <person name="Fu J."/>
        </authorList>
    </citation>
    <scope>NUCLEOTIDE SEQUENCE</scope>
    <source>
        <strain evidence="4">DHOC52</strain>
    </source>
</reference>
<keyword evidence="3" id="KW-0732">Signal</keyword>
<proteinExistence type="predicted"/>
<protein>
    <submittedName>
        <fullName evidence="4">Protein BatD</fullName>
    </submittedName>
</protein>
<dbReference type="Proteomes" id="UP001430149">
    <property type="component" value="Unassembled WGS sequence"/>
</dbReference>
<evidence type="ECO:0000256" key="3">
    <source>
        <dbReference type="SAM" id="SignalP"/>
    </source>
</evidence>
<dbReference type="PANTHER" id="PTHR40940">
    <property type="entry name" value="PROTEIN BATD-RELATED"/>
    <property type="match status" value="1"/>
</dbReference>
<dbReference type="RefSeq" id="WP_204683497.1">
    <property type="nucleotide sequence ID" value="NZ_BSNR01000007.1"/>
</dbReference>
<dbReference type="PANTHER" id="PTHR40940:SF1">
    <property type="entry name" value="PROTEIN BATD"/>
    <property type="match status" value="1"/>
</dbReference>
<evidence type="ECO:0000313" key="5">
    <source>
        <dbReference type="Proteomes" id="UP001430149"/>
    </source>
</evidence>
<organism evidence="4 5">
    <name type="scientific">Dyella flava</name>
    <dbReference type="NCBI Taxonomy" id="1920170"/>
    <lineage>
        <taxon>Bacteria</taxon>
        <taxon>Pseudomonadati</taxon>
        <taxon>Pseudomonadota</taxon>
        <taxon>Gammaproteobacteria</taxon>
        <taxon>Lysobacterales</taxon>
        <taxon>Rhodanobacteraceae</taxon>
        <taxon>Dyella</taxon>
    </lineage>
</organism>
<dbReference type="EMBL" id="JADIKE010000038">
    <property type="protein sequence ID" value="MBM7126952.1"/>
    <property type="molecule type" value="Genomic_DNA"/>
</dbReference>
<name>A0ABS2K6W8_9GAMM</name>
<keyword evidence="2" id="KW-0472">Membrane</keyword>
<evidence type="ECO:0000313" key="4">
    <source>
        <dbReference type="EMBL" id="MBM7126952.1"/>
    </source>
</evidence>
<feature type="transmembrane region" description="Helical" evidence="2">
    <location>
        <begin position="434"/>
        <end position="456"/>
    </location>
</feature>
<evidence type="ECO:0000256" key="1">
    <source>
        <dbReference type="SAM" id="MobiDB-lite"/>
    </source>
</evidence>
<feature type="signal peptide" evidence="3">
    <location>
        <begin position="1"/>
        <end position="19"/>
    </location>
</feature>
<keyword evidence="2" id="KW-1133">Transmembrane helix</keyword>
<gene>
    <name evidence="4" type="ORF">ISP19_16370</name>
</gene>
<comment type="caution">
    <text evidence="4">The sequence shown here is derived from an EMBL/GenBank/DDBJ whole genome shotgun (WGS) entry which is preliminary data.</text>
</comment>
<dbReference type="InterPro" id="IPR025738">
    <property type="entry name" value="BatD"/>
</dbReference>
<dbReference type="Pfam" id="PF13584">
    <property type="entry name" value="BatD"/>
    <property type="match status" value="3"/>
</dbReference>
<sequence length="580" mass="62178">MSYRWLFLLCLLLPISAMAASVQASLDRNDVHLGETVTLNLRIDGSMNADTPDLSALDNDFEVLGSSTNSTLSVINGRQSAELIIGIALRPKHTGDLQIPSLTVAGSQTSPLTLHVGPPDSSADADTHKDIFIETTASPDHVYAGQQLLYTVRLFFDVDLNSGSLPDPHPDGTDVRKLGGDTDYESVRNGRRYHVIERRYALIPQHAGTLTIPSIEFQGEAVDPANPNDPGSYFGQSGLFGNTSPVTADSSPVSVNVQTAPADWGATTWLPARALTLKLEGLPGDDKAQIGQPINLHMSVDAQGLPADALPQLSLPAIDGATVYPDQSTDTTHDDGQWLTGHRERSFAIFPQHAGSLTIPAISLTWFNTQTGQKQVTTIPAHTLTVFQAAAGAPATPSSAMQTAMPGTSPSTASSAVAIPNAGSIPSSATPSTLWRWIAIGSLGLWLLSAAMFWWWRRSKPALPEVSSAKPATHDSTRTSRHAFMEAARGKDRAAQARRLLAWARSERPGLQNLGQLSEALASEQQRAAIDQLQRLQYAGAGADEAMDLSAVFAQGFAWRHEDQPDQDSPLPPLYPFKLD</sequence>
<accession>A0ABS2K6W8</accession>
<keyword evidence="5" id="KW-1185">Reference proteome</keyword>
<feature type="region of interest" description="Disordered" evidence="1">
    <location>
        <begin position="561"/>
        <end position="580"/>
    </location>
</feature>